<proteinExistence type="predicted"/>
<dbReference type="GO" id="GO:0016477">
    <property type="term" value="P:cell migration"/>
    <property type="evidence" value="ECO:0007669"/>
    <property type="project" value="TreeGrafter"/>
</dbReference>
<feature type="compositionally biased region" description="Polar residues" evidence="1">
    <location>
        <begin position="280"/>
        <end position="289"/>
    </location>
</feature>
<dbReference type="PANTHER" id="PTHR24112:SF43">
    <property type="entry name" value="CAPPING PROTEIN, ARP2_3 AND MYOSIN-I LINKER PROTEIN 3"/>
    <property type="match status" value="1"/>
</dbReference>
<evidence type="ECO:0000313" key="4">
    <source>
        <dbReference type="Proteomes" id="UP000299084"/>
    </source>
</evidence>
<protein>
    <submittedName>
        <fullName evidence="3">Capping protein</fullName>
    </submittedName>
</protein>
<dbReference type="AlphaFoldDB" id="A0A5N4E3U1"/>
<feature type="region of interest" description="Disordered" evidence="1">
    <location>
        <begin position="103"/>
        <end position="140"/>
    </location>
</feature>
<sequence length="419" mass="46022">MTLASPSVILESMVSLTQELCPVAMRVAEGHNKMLSNVAERVTVPRNFIRGALLEQAGQDIQNKLDEVKLSVVTYLTNSIVDEILQELYHSHKSLARHLAQLRTLSDPPGGPGQGQDLSSRGRGQNHDHEETTDDELGTNIDTMAIKKQKRCRKIRPVSAFIRLSFQQVPVPGTRQENGMATRLDEGLEDFFSRRVMDESSRCDAQGHPQFQQALRPWKGSCGTGPDLEGSVQAWQKRRSSDDAGPGAWKPPPPPQSTKPSFSAMRRAEATWHIAEESAPNHSCQSPSPACQDGEEEKDGAIFPERTVSARNAKLQDPPLAPRPPRPVAVPRGRRPPQEPGGQEETEAGGAAPGVNKPRLRLGSQQDQEEPEVQGPPDPGRRTAPLKPKRTRRAQSCDKLEPDRRRPPDPTGTSEPGTD</sequence>
<reference evidence="3 4" key="1">
    <citation type="journal article" date="2019" name="Mol. Ecol. Resour.">
        <title>Improving Illumina assemblies with Hi-C and long reads: an example with the North African dromedary.</title>
        <authorList>
            <person name="Elbers J.P."/>
            <person name="Rogers M.F."/>
            <person name="Perelman P.L."/>
            <person name="Proskuryakova A.A."/>
            <person name="Serdyukova N.A."/>
            <person name="Johnson W.E."/>
            <person name="Horin P."/>
            <person name="Corander J."/>
            <person name="Murphy D."/>
            <person name="Burger P.A."/>
        </authorList>
    </citation>
    <scope>NUCLEOTIDE SEQUENCE [LARGE SCALE GENOMIC DNA]</scope>
    <source>
        <strain evidence="3">Drom800</strain>
        <tissue evidence="3">Blood</tissue>
    </source>
</reference>
<dbReference type="PANTHER" id="PTHR24112">
    <property type="entry name" value="LEUCINE-RICH REPEAT, ISOFORM F-RELATED"/>
    <property type="match status" value="1"/>
</dbReference>
<dbReference type="Pfam" id="PF16000">
    <property type="entry name" value="CARMIL_C"/>
    <property type="match status" value="2"/>
</dbReference>
<feature type="domain" description="CARMIL C-terminal" evidence="2">
    <location>
        <begin position="17"/>
        <end position="165"/>
    </location>
</feature>
<feature type="compositionally biased region" description="Basic and acidic residues" evidence="1">
    <location>
        <begin position="266"/>
        <end position="276"/>
    </location>
</feature>
<feature type="compositionally biased region" description="Pro residues" evidence="1">
    <location>
        <begin position="319"/>
        <end position="328"/>
    </location>
</feature>
<feature type="compositionally biased region" description="Basic and acidic residues" evidence="1">
    <location>
        <begin position="395"/>
        <end position="408"/>
    </location>
</feature>
<dbReference type="InterPro" id="IPR031943">
    <property type="entry name" value="CARMIL_C"/>
</dbReference>
<feature type="region of interest" description="Disordered" evidence="1">
    <location>
        <begin position="216"/>
        <end position="419"/>
    </location>
</feature>
<dbReference type="Proteomes" id="UP000299084">
    <property type="component" value="Unassembled WGS sequence"/>
</dbReference>
<comment type="caution">
    <text evidence="3">The sequence shown here is derived from an EMBL/GenBank/DDBJ whole genome shotgun (WGS) entry which is preliminary data.</text>
</comment>
<name>A0A5N4E3U1_CAMDR</name>
<dbReference type="EMBL" id="JWIN03000006">
    <property type="protein sequence ID" value="KAB1278101.1"/>
    <property type="molecule type" value="Genomic_DNA"/>
</dbReference>
<evidence type="ECO:0000259" key="2">
    <source>
        <dbReference type="Pfam" id="PF16000"/>
    </source>
</evidence>
<dbReference type="GO" id="GO:0030027">
    <property type="term" value="C:lamellipodium"/>
    <property type="evidence" value="ECO:0007669"/>
    <property type="project" value="TreeGrafter"/>
</dbReference>
<dbReference type="GO" id="GO:0034315">
    <property type="term" value="P:regulation of Arp2/3 complex-mediated actin nucleation"/>
    <property type="evidence" value="ECO:0007669"/>
    <property type="project" value="TreeGrafter"/>
</dbReference>
<gene>
    <name evidence="3" type="ORF">Cadr_000005787</name>
</gene>
<organism evidence="3 4">
    <name type="scientific">Camelus dromedarius</name>
    <name type="common">Dromedary</name>
    <name type="synonym">Arabian camel</name>
    <dbReference type="NCBI Taxonomy" id="9838"/>
    <lineage>
        <taxon>Eukaryota</taxon>
        <taxon>Metazoa</taxon>
        <taxon>Chordata</taxon>
        <taxon>Craniata</taxon>
        <taxon>Vertebrata</taxon>
        <taxon>Euteleostomi</taxon>
        <taxon>Mammalia</taxon>
        <taxon>Eutheria</taxon>
        <taxon>Laurasiatheria</taxon>
        <taxon>Artiodactyla</taxon>
        <taxon>Tylopoda</taxon>
        <taxon>Camelidae</taxon>
        <taxon>Camelus</taxon>
    </lineage>
</organism>
<dbReference type="GO" id="GO:0005886">
    <property type="term" value="C:plasma membrane"/>
    <property type="evidence" value="ECO:0007669"/>
    <property type="project" value="TreeGrafter"/>
</dbReference>
<dbReference type="InterPro" id="IPR051279">
    <property type="entry name" value="PP1-Reg/Actin-Interact_Protein"/>
</dbReference>
<feature type="domain" description="CARMIL C-terminal" evidence="2">
    <location>
        <begin position="169"/>
        <end position="202"/>
    </location>
</feature>
<accession>A0A5N4E3U1</accession>
<evidence type="ECO:0000313" key="3">
    <source>
        <dbReference type="EMBL" id="KAB1278101.1"/>
    </source>
</evidence>
<evidence type="ECO:0000256" key="1">
    <source>
        <dbReference type="SAM" id="MobiDB-lite"/>
    </source>
</evidence>
<keyword evidence="4" id="KW-1185">Reference proteome</keyword>